<sequence>MNSKFGIKDKCQLLFEMRVAEKERLDFEAELREEEEMNKFQFNDKKISKADAIKQLRRVLEASGHTKERARVLAKEHYKRFVSQIRG</sequence>
<dbReference type="Proteomes" id="UP000294705">
    <property type="component" value="Segment"/>
</dbReference>
<protein>
    <submittedName>
        <fullName evidence="1">Uncharacterized protein</fullName>
    </submittedName>
</protein>
<proteinExistence type="predicted"/>
<gene>
    <name evidence="1" type="ORF">vBEcoMRo157lw_00083</name>
</gene>
<organism evidence="1 2">
    <name type="scientific">Escherichia phage vB_EcoM-Ro157lw</name>
    <dbReference type="NCBI Taxonomy" id="2144177"/>
    <lineage>
        <taxon>Viruses</taxon>
        <taxon>Duplodnaviria</taxon>
        <taxon>Heunggongvirae</taxon>
        <taxon>Uroviricota</taxon>
        <taxon>Caudoviricetes</taxon>
        <taxon>Lindbergviridae</taxon>
        <taxon>Wifcevirus</taxon>
        <taxon>Wifcevirus Ro157lw</taxon>
    </lineage>
</organism>
<keyword evidence="2" id="KW-1185">Reference proteome</keyword>
<accession>A0A494RH30</accession>
<dbReference type="EMBL" id="MH051335">
    <property type="protein sequence ID" value="AVZ45628.1"/>
    <property type="molecule type" value="Genomic_DNA"/>
</dbReference>
<evidence type="ECO:0000313" key="2">
    <source>
        <dbReference type="Proteomes" id="UP000294705"/>
    </source>
</evidence>
<evidence type="ECO:0000313" key="1">
    <source>
        <dbReference type="EMBL" id="AVZ45628.1"/>
    </source>
</evidence>
<reference evidence="1 2" key="1">
    <citation type="submission" date="2018-03" db="EMBL/GenBank/DDBJ databases">
        <title>Genomics characterization of novel bacteriophages specific to non-O157 and O157 Shiga toxin-producing Escherichia coli (STEC) in non-fecal composts.</title>
        <authorList>
            <person name="Liao Y.-T."/>
            <person name="Sun X."/>
            <person name="Quintela I.A."/>
            <person name="Bridges D.F."/>
            <person name="Liu F."/>
            <person name="Zhang Y."/>
            <person name="Salvador A."/>
            <person name="Wu V.C.H."/>
        </authorList>
    </citation>
    <scope>NUCLEOTIDE SEQUENCE [LARGE SCALE GENOMIC DNA]</scope>
</reference>
<name>A0A494RH30_9CAUD</name>